<keyword evidence="2" id="KW-0560">Oxidoreductase</keyword>
<dbReference type="Proteomes" id="UP000234271">
    <property type="component" value="Chromosome"/>
</dbReference>
<name>A0A2N9YEU3_9GAMM</name>
<dbReference type="EMBL" id="CP018889">
    <property type="protein sequence ID" value="AUI69008.1"/>
    <property type="molecule type" value="Genomic_DNA"/>
</dbReference>
<dbReference type="Gene3D" id="3.90.180.10">
    <property type="entry name" value="Medium-chain alcohol dehydrogenases, catalytic domain"/>
    <property type="match status" value="1"/>
</dbReference>
<dbReference type="NCBIfam" id="TIGR02823">
    <property type="entry name" value="oxido_YhdH"/>
    <property type="match status" value="1"/>
</dbReference>
<dbReference type="SMART" id="SM00829">
    <property type="entry name" value="PKS_ER"/>
    <property type="match status" value="1"/>
</dbReference>
<dbReference type="CDD" id="cd05280">
    <property type="entry name" value="MDR_yhdh_yhfp"/>
    <property type="match status" value="1"/>
</dbReference>
<evidence type="ECO:0000313" key="3">
    <source>
        <dbReference type="Proteomes" id="UP000234271"/>
    </source>
</evidence>
<dbReference type="PANTHER" id="PTHR43677:SF1">
    <property type="entry name" value="ACRYLYL-COA REDUCTASE ACUI-RELATED"/>
    <property type="match status" value="1"/>
</dbReference>
<dbReference type="InterPro" id="IPR013154">
    <property type="entry name" value="ADH-like_N"/>
</dbReference>
<dbReference type="EC" id="1.3.1.95" evidence="2"/>
<accession>A0A2N9YEU3</accession>
<dbReference type="Pfam" id="PF08240">
    <property type="entry name" value="ADH_N"/>
    <property type="match status" value="1"/>
</dbReference>
<dbReference type="InterPro" id="IPR020843">
    <property type="entry name" value="ER"/>
</dbReference>
<dbReference type="AlphaFoldDB" id="A0A2N9YEU3"/>
<dbReference type="OrthoDB" id="9782155at2"/>
<dbReference type="PANTHER" id="PTHR43677">
    <property type="entry name" value="SHORT-CHAIN DEHYDROGENASE/REDUCTASE"/>
    <property type="match status" value="1"/>
</dbReference>
<keyword evidence="3" id="KW-1185">Reference proteome</keyword>
<feature type="domain" description="Enoyl reductase (ER)" evidence="1">
    <location>
        <begin position="13"/>
        <end position="329"/>
    </location>
</feature>
<evidence type="ECO:0000259" key="1">
    <source>
        <dbReference type="SMART" id="SM00829"/>
    </source>
</evidence>
<organism evidence="2 3">
    <name type="scientific">Beggiatoa leptomitoformis</name>
    <dbReference type="NCBI Taxonomy" id="288004"/>
    <lineage>
        <taxon>Bacteria</taxon>
        <taxon>Pseudomonadati</taxon>
        <taxon>Pseudomonadota</taxon>
        <taxon>Gammaproteobacteria</taxon>
        <taxon>Thiotrichales</taxon>
        <taxon>Thiotrichaceae</taxon>
        <taxon>Beggiatoa</taxon>
    </lineage>
</organism>
<dbReference type="RefSeq" id="WP_062153899.1">
    <property type="nucleotide sequence ID" value="NZ_CP012373.2"/>
</dbReference>
<dbReference type="InterPro" id="IPR051397">
    <property type="entry name" value="Zn-ADH-like_protein"/>
</dbReference>
<dbReference type="InterPro" id="IPR036291">
    <property type="entry name" value="NAD(P)-bd_dom_sf"/>
</dbReference>
<dbReference type="SUPFAM" id="SSF50129">
    <property type="entry name" value="GroES-like"/>
    <property type="match status" value="1"/>
</dbReference>
<protein>
    <submittedName>
        <fullName evidence="2">Acryloyl-CoA reductase</fullName>
        <ecNumber evidence="2">1.3.1.95</ecNumber>
    </submittedName>
</protein>
<reference evidence="3" key="1">
    <citation type="submission" date="2016-12" db="EMBL/GenBank/DDBJ databases">
        <title>Complete Genome Sequence of Beggiatoa leptomitiformis D-401.</title>
        <authorList>
            <person name="Fomenkov A."/>
            <person name="Vincze T."/>
            <person name="Grabovich M."/>
            <person name="Anton B.P."/>
            <person name="Dubinina G."/>
            <person name="Orlova M."/>
            <person name="Belousova E."/>
            <person name="Roberts R.J."/>
        </authorList>
    </citation>
    <scope>NUCLEOTIDE SEQUENCE [LARGE SCALE GENOMIC DNA]</scope>
    <source>
        <strain evidence="3">D-401</strain>
    </source>
</reference>
<proteinExistence type="predicted"/>
<dbReference type="InterPro" id="IPR014188">
    <property type="entry name" value="Acrylyl-CoA_reductase_AcuI"/>
</dbReference>
<gene>
    <name evidence="2" type="ORF">BLE401_10060</name>
</gene>
<dbReference type="KEGG" id="blep:AL038_14195"/>
<dbReference type="GO" id="GO:0043958">
    <property type="term" value="F:acryloyl-CoA reductase (NADH) activity"/>
    <property type="evidence" value="ECO:0007669"/>
    <property type="project" value="UniProtKB-EC"/>
</dbReference>
<sequence>MSHTFTALRITENADKTFTRQLVTRNTDELPAGDVLIKVVYSSLNYKDALSATGHKGVTRNYPHTPGIDAAGHVAESNDSRFAIGDAVFVTGYDLGMNTAGGFAGYIRVPADWVVKLPSGLTLQESMIYGTAGFTAALSVYKLQHAGLKPEKGEVLVTGATGGVGSIGVALLAKLGYQVIAGTGKSSAHDFLKQLGATGFLSREELVDMSSRPLLKGRWAGVLDTVGGDILVTALKSTKYWGHVSCCGLVASPTLNASVYPFILRGVDLLGVDSVECPMDARLILWQRMASDWKIDLAPLMTTECSLAELNDVYIDKILQGQALGRIVVKI</sequence>
<dbReference type="GO" id="GO:0043957">
    <property type="term" value="F:acryloyl-CoA reductase (NADPH) activity"/>
    <property type="evidence" value="ECO:0007669"/>
    <property type="project" value="TreeGrafter"/>
</dbReference>
<evidence type="ECO:0000313" key="2">
    <source>
        <dbReference type="EMBL" id="AUI69008.1"/>
    </source>
</evidence>
<dbReference type="Pfam" id="PF00107">
    <property type="entry name" value="ADH_zinc_N"/>
    <property type="match status" value="1"/>
</dbReference>
<dbReference type="SUPFAM" id="SSF51735">
    <property type="entry name" value="NAD(P)-binding Rossmann-fold domains"/>
    <property type="match status" value="1"/>
</dbReference>
<dbReference type="STRING" id="288004.AL038_14195"/>
<dbReference type="InterPro" id="IPR013149">
    <property type="entry name" value="ADH-like_C"/>
</dbReference>
<dbReference type="Gene3D" id="3.40.50.720">
    <property type="entry name" value="NAD(P)-binding Rossmann-like Domain"/>
    <property type="match status" value="1"/>
</dbReference>
<dbReference type="InterPro" id="IPR011032">
    <property type="entry name" value="GroES-like_sf"/>
</dbReference>